<accession>A0A919W0B7</accession>
<gene>
    <name evidence="1" type="ORF">Aco04nite_45400</name>
</gene>
<evidence type="ECO:0000313" key="1">
    <source>
        <dbReference type="EMBL" id="GIM75448.1"/>
    </source>
</evidence>
<reference evidence="1" key="1">
    <citation type="submission" date="2021-03" db="EMBL/GenBank/DDBJ databases">
        <title>Whole genome shotgun sequence of Actinoplanes consettensis NBRC 14913.</title>
        <authorList>
            <person name="Komaki H."/>
            <person name="Tamura T."/>
        </authorList>
    </citation>
    <scope>NUCLEOTIDE SEQUENCE</scope>
    <source>
        <strain evidence="1">NBRC 14913</strain>
    </source>
</reference>
<evidence type="ECO:0000313" key="2">
    <source>
        <dbReference type="Proteomes" id="UP000680865"/>
    </source>
</evidence>
<keyword evidence="2" id="KW-1185">Reference proteome</keyword>
<dbReference type="InterPro" id="IPR023375">
    <property type="entry name" value="ADC_dom_sf"/>
</dbReference>
<sequence length="187" mass="20471">MYPPAPWNLRGQLYLSVFLLPVRSLPTLDPGLRPVTVAGRVPVGAAWVDYEPGGVLDYRELLTAVLLRGRRQTITHIWVDSPASRDGGRALWAIPKDLAVLEVSPPLAVAAGIASATIRPGRRVPGRWPTPLTLIQKDITTRVRGRAAVRATRITWDVDGTGPLSWLAGRRPLFSLTLADFRLRFGG</sequence>
<dbReference type="Proteomes" id="UP000680865">
    <property type="component" value="Unassembled WGS sequence"/>
</dbReference>
<dbReference type="AlphaFoldDB" id="A0A919W0B7"/>
<name>A0A919W0B7_9ACTN</name>
<dbReference type="EMBL" id="BOQP01000024">
    <property type="protein sequence ID" value="GIM75448.1"/>
    <property type="molecule type" value="Genomic_DNA"/>
</dbReference>
<protein>
    <submittedName>
        <fullName evidence="1">Acetoacetate decarboxylase</fullName>
    </submittedName>
</protein>
<comment type="caution">
    <text evidence="1">The sequence shown here is derived from an EMBL/GenBank/DDBJ whole genome shotgun (WGS) entry which is preliminary data.</text>
</comment>
<proteinExistence type="predicted"/>
<organism evidence="1 2">
    <name type="scientific">Winogradskya consettensis</name>
    <dbReference type="NCBI Taxonomy" id="113560"/>
    <lineage>
        <taxon>Bacteria</taxon>
        <taxon>Bacillati</taxon>
        <taxon>Actinomycetota</taxon>
        <taxon>Actinomycetes</taxon>
        <taxon>Micromonosporales</taxon>
        <taxon>Micromonosporaceae</taxon>
        <taxon>Winogradskya</taxon>
    </lineage>
</organism>
<dbReference type="SUPFAM" id="SSF160104">
    <property type="entry name" value="Acetoacetate decarboxylase-like"/>
    <property type="match status" value="1"/>
</dbReference>
<dbReference type="RefSeq" id="WP_212999240.1">
    <property type="nucleotide sequence ID" value="NZ_BAAATW010000013.1"/>
</dbReference>
<dbReference type="Gene3D" id="2.40.400.10">
    <property type="entry name" value="Acetoacetate decarboxylase-like"/>
    <property type="match status" value="1"/>
</dbReference>